<dbReference type="GO" id="GO:0042030">
    <property type="term" value="F:ATPase inhibitor activity"/>
    <property type="evidence" value="ECO:0007669"/>
    <property type="project" value="InterPro"/>
</dbReference>
<keyword evidence="8" id="KW-1185">Reference proteome</keyword>
<organism evidence="8 9">
    <name type="scientific">Acrobeloides nanus</name>
    <dbReference type="NCBI Taxonomy" id="290746"/>
    <lineage>
        <taxon>Eukaryota</taxon>
        <taxon>Metazoa</taxon>
        <taxon>Ecdysozoa</taxon>
        <taxon>Nematoda</taxon>
        <taxon>Chromadorea</taxon>
        <taxon>Rhabditida</taxon>
        <taxon>Tylenchina</taxon>
        <taxon>Cephalobomorpha</taxon>
        <taxon>Cephaloboidea</taxon>
        <taxon>Cephalobidae</taxon>
        <taxon>Acrobeloides</taxon>
    </lineage>
</organism>
<dbReference type="InterPro" id="IPR007648">
    <property type="entry name" value="ATPase_inhibitor_mt"/>
</dbReference>
<feature type="transmembrane region" description="Helical" evidence="7">
    <location>
        <begin position="108"/>
        <end position="124"/>
    </location>
</feature>
<reference evidence="9" key="1">
    <citation type="submission" date="2022-11" db="UniProtKB">
        <authorList>
            <consortium name="WormBaseParasite"/>
        </authorList>
    </citation>
    <scope>IDENTIFICATION</scope>
</reference>
<feature type="coiled-coil region" evidence="6">
    <location>
        <begin position="56"/>
        <end position="83"/>
    </location>
</feature>
<dbReference type="PANTHER" id="PTHR48417:SF1">
    <property type="entry name" value="ATP SYNTHASE F1 SUBUNIT EPSILON"/>
    <property type="match status" value="1"/>
</dbReference>
<dbReference type="SUPFAM" id="SSF64602">
    <property type="entry name" value="F1 ATPase inhibitor, IF1, C-terminal domain"/>
    <property type="match status" value="1"/>
</dbReference>
<evidence type="ECO:0000256" key="1">
    <source>
        <dbReference type="ARBA" id="ARBA00004173"/>
    </source>
</evidence>
<evidence type="ECO:0000313" key="9">
    <source>
        <dbReference type="WBParaSite" id="ACRNAN_Path_1510.g5881.t1"/>
    </source>
</evidence>
<comment type="similarity">
    <text evidence="2">Belongs to the ATPase inhibitor family.</text>
</comment>
<evidence type="ECO:0000256" key="2">
    <source>
        <dbReference type="ARBA" id="ARBA00010901"/>
    </source>
</evidence>
<keyword evidence="7" id="KW-0812">Transmembrane</keyword>
<protein>
    <submittedName>
        <fullName evidence="9">Mitochondrial ATPase inhibitor</fullName>
    </submittedName>
</protein>
<accession>A0A914C1G5</accession>
<evidence type="ECO:0000256" key="4">
    <source>
        <dbReference type="ARBA" id="ARBA00023054"/>
    </source>
</evidence>
<proteinExistence type="inferred from homology"/>
<keyword evidence="3" id="KW-0809">Transit peptide</keyword>
<keyword evidence="5" id="KW-0496">Mitochondrion</keyword>
<dbReference type="WBParaSite" id="ACRNAN_Path_1510.g5881.t1">
    <property type="protein sequence ID" value="ACRNAN_Path_1510.g5881.t1"/>
    <property type="gene ID" value="ACRNAN_Path_1510.g5881"/>
</dbReference>
<evidence type="ECO:0000256" key="6">
    <source>
        <dbReference type="SAM" id="Coils"/>
    </source>
</evidence>
<keyword evidence="7" id="KW-0472">Membrane</keyword>
<dbReference type="GO" id="GO:0005739">
    <property type="term" value="C:mitochondrion"/>
    <property type="evidence" value="ECO:0007669"/>
    <property type="project" value="UniProtKB-SubCell"/>
</dbReference>
<evidence type="ECO:0000256" key="3">
    <source>
        <dbReference type="ARBA" id="ARBA00022946"/>
    </source>
</evidence>
<keyword evidence="4 6" id="KW-0175">Coiled coil</keyword>
<dbReference type="Pfam" id="PF04568">
    <property type="entry name" value="IATP"/>
    <property type="match status" value="1"/>
</dbReference>
<evidence type="ECO:0000256" key="5">
    <source>
        <dbReference type="ARBA" id="ARBA00023128"/>
    </source>
</evidence>
<dbReference type="Gene3D" id="1.20.5.500">
    <property type="entry name" value="Single helix bin"/>
    <property type="match status" value="1"/>
</dbReference>
<evidence type="ECO:0000256" key="7">
    <source>
        <dbReference type="SAM" id="Phobius"/>
    </source>
</evidence>
<comment type="subcellular location">
    <subcellularLocation>
        <location evidence="1">Mitochondrion</location>
    </subcellularLocation>
</comment>
<sequence length="209" mass="23297">MLRILVSKSVFIRSIRLTTGGSGSGSGKGGGSGGAIRDAGGAFGEMESAREEEYFRKKRGEQLEKLRNELEKAEASKQIETVAKLKATISGLQEPEDVIKKFSLQDRIICALLFIVYLQAFRLIFLDRPLIPFVFRNCVILEVGWAEKVRRRKKKKRNTKVIPIMNNPDPGQYDSLYGYTQSPARISTAPDITTLTSFPQTAAQMDYSA</sequence>
<evidence type="ECO:0000313" key="8">
    <source>
        <dbReference type="Proteomes" id="UP000887540"/>
    </source>
</evidence>
<keyword evidence="7" id="KW-1133">Transmembrane helix</keyword>
<name>A0A914C1G5_9BILA</name>
<dbReference type="PANTHER" id="PTHR48417">
    <property type="entry name" value="ATP SYNTHASE F1 SUBUNIT EPSILON"/>
    <property type="match status" value="1"/>
</dbReference>
<dbReference type="Proteomes" id="UP000887540">
    <property type="component" value="Unplaced"/>
</dbReference>
<dbReference type="AlphaFoldDB" id="A0A914C1G5"/>